<evidence type="ECO:0000313" key="3">
    <source>
        <dbReference type="Proteomes" id="UP000092460"/>
    </source>
</evidence>
<proteinExistence type="predicted"/>
<feature type="transmembrane region" description="Helical" evidence="1">
    <location>
        <begin position="34"/>
        <end position="52"/>
    </location>
</feature>
<dbReference type="VEuPathDB" id="VectorBase:GPPI015813"/>
<dbReference type="EnsemblMetazoa" id="GPPI015813-RA">
    <property type="protein sequence ID" value="GPPI015813-PA"/>
    <property type="gene ID" value="GPPI015813"/>
</dbReference>
<protein>
    <submittedName>
        <fullName evidence="2">Uncharacterized protein</fullName>
    </submittedName>
</protein>
<organism evidence="2 3">
    <name type="scientific">Glossina palpalis gambiensis</name>
    <dbReference type="NCBI Taxonomy" id="67801"/>
    <lineage>
        <taxon>Eukaryota</taxon>
        <taxon>Metazoa</taxon>
        <taxon>Ecdysozoa</taxon>
        <taxon>Arthropoda</taxon>
        <taxon>Hexapoda</taxon>
        <taxon>Insecta</taxon>
        <taxon>Pterygota</taxon>
        <taxon>Neoptera</taxon>
        <taxon>Endopterygota</taxon>
        <taxon>Diptera</taxon>
        <taxon>Brachycera</taxon>
        <taxon>Muscomorpha</taxon>
        <taxon>Hippoboscoidea</taxon>
        <taxon>Glossinidae</taxon>
        <taxon>Glossina</taxon>
    </lineage>
</organism>
<accession>A0A1B0B1I9</accession>
<dbReference type="EMBL" id="JXJN01007187">
    <property type="status" value="NOT_ANNOTATED_CDS"/>
    <property type="molecule type" value="Genomic_DNA"/>
</dbReference>
<keyword evidence="1" id="KW-0812">Transmembrane</keyword>
<feature type="transmembrane region" description="Helical" evidence="1">
    <location>
        <begin position="58"/>
        <end position="81"/>
    </location>
</feature>
<reference evidence="2" key="2">
    <citation type="submission" date="2020-05" db="UniProtKB">
        <authorList>
            <consortium name="EnsemblMetazoa"/>
        </authorList>
    </citation>
    <scope>IDENTIFICATION</scope>
    <source>
        <strain evidence="2">IAEA</strain>
    </source>
</reference>
<dbReference type="AlphaFoldDB" id="A0A1B0B1I9"/>
<keyword evidence="1" id="KW-1133">Transmembrane helix</keyword>
<keyword evidence="1" id="KW-0472">Membrane</keyword>
<dbReference type="Proteomes" id="UP000092460">
    <property type="component" value="Unassembled WGS sequence"/>
</dbReference>
<reference evidence="3" key="1">
    <citation type="submission" date="2015-01" db="EMBL/GenBank/DDBJ databases">
        <authorList>
            <person name="Aksoy S."/>
            <person name="Warren W."/>
            <person name="Wilson R.K."/>
        </authorList>
    </citation>
    <scope>NUCLEOTIDE SEQUENCE [LARGE SCALE GENOMIC DNA]</scope>
    <source>
        <strain evidence="3">IAEA</strain>
    </source>
</reference>
<evidence type="ECO:0000313" key="2">
    <source>
        <dbReference type="EnsemblMetazoa" id="GPPI015813-PA"/>
    </source>
</evidence>
<evidence type="ECO:0000256" key="1">
    <source>
        <dbReference type="SAM" id="Phobius"/>
    </source>
</evidence>
<keyword evidence="3" id="KW-1185">Reference proteome</keyword>
<feature type="transmembrane region" description="Helical" evidence="1">
    <location>
        <begin position="6"/>
        <end position="22"/>
    </location>
</feature>
<sequence>MFVNNGYDCLSYILMVVALWIITRKHRNEKNYNWLMGSCSLHGFPLAIPWVFYCSRLLSIAIVAATCWYLRAILFLFYALYCCSNLTATLFQLSCDSIAGANLLLKFHSISFYAILSPF</sequence>
<name>A0A1B0B1I9_9MUSC</name>